<keyword evidence="3" id="KW-1185">Reference proteome</keyword>
<accession>A0A1T0AQ91</accession>
<sequence length="100" mass="11723">MIKWIKAENTLSIMIAVMISSILLLVYSQWQGRQNQAQMQAFQRLEAMQIAENQLALKMTKLPCEAEINQNELRFRVRCESNRIQVEYPLGVFELTTKNF</sequence>
<dbReference type="Proteomes" id="UP000190867">
    <property type="component" value="Unassembled WGS sequence"/>
</dbReference>
<feature type="transmembrane region" description="Helical" evidence="1">
    <location>
        <begin position="12"/>
        <end position="30"/>
    </location>
</feature>
<gene>
    <name evidence="2" type="ORF">B0187_08615</name>
</gene>
<dbReference type="AlphaFoldDB" id="A0A1T0AQ91"/>
<reference evidence="2 3" key="1">
    <citation type="submission" date="2017-02" db="EMBL/GenBank/DDBJ databases">
        <title>Draft genome sequence of Haemophilus paracuniculus CCUG 43573 type strain.</title>
        <authorList>
            <person name="Engstrom-Jakobsson H."/>
            <person name="Salva-Serra F."/>
            <person name="Thorell K."/>
            <person name="Gonzales-Siles L."/>
            <person name="Karlsson R."/>
            <person name="Boulund F."/>
            <person name="Engstrand L."/>
            <person name="Kristiansson E."/>
            <person name="Moore E."/>
        </authorList>
    </citation>
    <scope>NUCLEOTIDE SEQUENCE [LARGE SCALE GENOMIC DNA]</scope>
    <source>
        <strain evidence="2 3">CCUG 43573</strain>
    </source>
</reference>
<comment type="caution">
    <text evidence="2">The sequence shown here is derived from an EMBL/GenBank/DDBJ whole genome shotgun (WGS) entry which is preliminary data.</text>
</comment>
<proteinExistence type="predicted"/>
<dbReference type="RefSeq" id="WP_078237459.1">
    <property type="nucleotide sequence ID" value="NZ_MUYA01000013.1"/>
</dbReference>
<organism evidence="2 3">
    <name type="scientific">Haemophilus paracuniculus</name>
    <dbReference type="NCBI Taxonomy" id="734"/>
    <lineage>
        <taxon>Bacteria</taxon>
        <taxon>Pseudomonadati</taxon>
        <taxon>Pseudomonadota</taxon>
        <taxon>Gammaproteobacteria</taxon>
        <taxon>Pasteurellales</taxon>
        <taxon>Pasteurellaceae</taxon>
        <taxon>Haemophilus</taxon>
    </lineage>
</organism>
<dbReference type="Pfam" id="PF17344">
    <property type="entry name" value="DUF5374"/>
    <property type="match status" value="1"/>
</dbReference>
<name>A0A1T0AQ91_9PAST</name>
<dbReference type="EMBL" id="MUYA01000013">
    <property type="protein sequence ID" value="OOR98324.1"/>
    <property type="molecule type" value="Genomic_DNA"/>
</dbReference>
<dbReference type="OrthoDB" id="5690594at2"/>
<keyword evidence="1" id="KW-0812">Transmembrane</keyword>
<evidence type="ECO:0000313" key="2">
    <source>
        <dbReference type="EMBL" id="OOR98324.1"/>
    </source>
</evidence>
<evidence type="ECO:0000256" key="1">
    <source>
        <dbReference type="SAM" id="Phobius"/>
    </source>
</evidence>
<dbReference type="STRING" id="734.B0187_08615"/>
<evidence type="ECO:0000313" key="3">
    <source>
        <dbReference type="Proteomes" id="UP000190867"/>
    </source>
</evidence>
<keyword evidence="1" id="KW-1133">Transmembrane helix</keyword>
<keyword evidence="1" id="KW-0472">Membrane</keyword>
<dbReference type="InterPro" id="IPR020511">
    <property type="entry name" value="Uncharacterised_HI0941"/>
</dbReference>
<evidence type="ECO:0008006" key="4">
    <source>
        <dbReference type="Google" id="ProtNLM"/>
    </source>
</evidence>
<protein>
    <recommendedName>
        <fullName evidence="4">DUF5374 domain-containing protein</fullName>
    </recommendedName>
</protein>